<feature type="transmembrane region" description="Helical" evidence="7">
    <location>
        <begin position="116"/>
        <end position="136"/>
    </location>
</feature>
<comment type="subcellular location">
    <subcellularLocation>
        <location evidence="1">Membrane</location>
        <topology evidence="1">Multi-pass membrane protein</topology>
    </subcellularLocation>
</comment>
<evidence type="ECO:0000256" key="5">
    <source>
        <dbReference type="ARBA" id="ARBA00023136"/>
    </source>
</evidence>
<dbReference type="PANTHER" id="PTHR23501">
    <property type="entry name" value="MAJOR FACILITATOR SUPERFAMILY"/>
    <property type="match status" value="1"/>
</dbReference>
<evidence type="ECO:0000256" key="4">
    <source>
        <dbReference type="ARBA" id="ARBA00022989"/>
    </source>
</evidence>
<keyword evidence="3 7" id="KW-0812">Transmembrane</keyword>
<keyword evidence="2" id="KW-0813">Transport</keyword>
<evidence type="ECO:0000256" key="6">
    <source>
        <dbReference type="SAM" id="MobiDB-lite"/>
    </source>
</evidence>
<evidence type="ECO:0000259" key="8">
    <source>
        <dbReference type="PROSITE" id="PS50850"/>
    </source>
</evidence>
<accession>A0ABR3YLU5</accession>
<dbReference type="InterPro" id="IPR036259">
    <property type="entry name" value="MFS_trans_sf"/>
</dbReference>
<feature type="transmembrane region" description="Helical" evidence="7">
    <location>
        <begin position="540"/>
        <end position="558"/>
    </location>
</feature>
<dbReference type="InterPro" id="IPR020846">
    <property type="entry name" value="MFS_dom"/>
</dbReference>
<name>A0ABR3YLU5_9PEZI</name>
<dbReference type="InterPro" id="IPR010573">
    <property type="entry name" value="MFS_Str1/Tri12-like"/>
</dbReference>
<feature type="transmembrane region" description="Helical" evidence="7">
    <location>
        <begin position="90"/>
        <end position="109"/>
    </location>
</feature>
<organism evidence="9 10">
    <name type="scientific">Sporothrix stenoceras</name>
    <dbReference type="NCBI Taxonomy" id="5173"/>
    <lineage>
        <taxon>Eukaryota</taxon>
        <taxon>Fungi</taxon>
        <taxon>Dikarya</taxon>
        <taxon>Ascomycota</taxon>
        <taxon>Pezizomycotina</taxon>
        <taxon>Sordariomycetes</taxon>
        <taxon>Sordariomycetidae</taxon>
        <taxon>Ophiostomatales</taxon>
        <taxon>Ophiostomataceae</taxon>
        <taxon>Sporothrix</taxon>
    </lineage>
</organism>
<evidence type="ECO:0000313" key="9">
    <source>
        <dbReference type="EMBL" id="KAL1889157.1"/>
    </source>
</evidence>
<feature type="transmembrane region" description="Helical" evidence="7">
    <location>
        <begin position="411"/>
        <end position="438"/>
    </location>
</feature>
<feature type="transmembrane region" description="Helical" evidence="7">
    <location>
        <begin position="142"/>
        <end position="162"/>
    </location>
</feature>
<evidence type="ECO:0000256" key="3">
    <source>
        <dbReference type="ARBA" id="ARBA00022692"/>
    </source>
</evidence>
<dbReference type="CDD" id="cd06179">
    <property type="entry name" value="MFS_TRI12_like"/>
    <property type="match status" value="1"/>
</dbReference>
<evidence type="ECO:0000313" key="10">
    <source>
        <dbReference type="Proteomes" id="UP001583186"/>
    </source>
</evidence>
<keyword evidence="5 7" id="KW-0472">Membrane</keyword>
<evidence type="ECO:0000256" key="2">
    <source>
        <dbReference type="ARBA" id="ARBA00022448"/>
    </source>
</evidence>
<feature type="transmembrane region" description="Helical" evidence="7">
    <location>
        <begin position="450"/>
        <end position="471"/>
    </location>
</feature>
<feature type="transmembrane region" description="Helical" evidence="7">
    <location>
        <begin position="50"/>
        <end position="70"/>
    </location>
</feature>
<evidence type="ECO:0000256" key="1">
    <source>
        <dbReference type="ARBA" id="ARBA00004141"/>
    </source>
</evidence>
<protein>
    <recommendedName>
        <fullName evidence="8">Major facilitator superfamily (MFS) profile domain-containing protein</fullName>
    </recommendedName>
</protein>
<dbReference type="InterPro" id="IPR053791">
    <property type="entry name" value="MFS_Tri12-like"/>
</dbReference>
<feature type="domain" description="Major facilitator superfamily (MFS) profile" evidence="8">
    <location>
        <begin position="49"/>
        <end position="563"/>
    </location>
</feature>
<dbReference type="SUPFAM" id="SSF103473">
    <property type="entry name" value="MFS general substrate transporter"/>
    <property type="match status" value="2"/>
</dbReference>
<feature type="transmembrane region" description="Helical" evidence="7">
    <location>
        <begin position="207"/>
        <end position="228"/>
    </location>
</feature>
<dbReference type="Gene3D" id="1.20.1250.20">
    <property type="entry name" value="MFS general substrate transporter like domains"/>
    <property type="match status" value="2"/>
</dbReference>
<feature type="region of interest" description="Disordered" evidence="6">
    <location>
        <begin position="1"/>
        <end position="36"/>
    </location>
</feature>
<feature type="transmembrane region" description="Helical" evidence="7">
    <location>
        <begin position="281"/>
        <end position="298"/>
    </location>
</feature>
<sequence length="600" mass="64765">MAEKEKQTTSSNNAEIQREEVSMNENSGENDQPVEGENEEDTKYWFSYKFIGSFLGVVLLANNVFIAYTIPVSILTVINGDIGPSTDISMISLVLTLVKGVLILIYGTLSDAFGRRWFLILGQFISGIGSVVSAKAPNIDVLVGGTAIIAFGGANQPLYPLFVQEIVPNKYRGIGQAIITATVLTFMGFGPLIGRTLVSHNTSNWRWVYWMNAILCFASSALFFLCYFPPNFRQLHERKSRWALVKEIDFAGFFMYAGGLVALLLGFVWSTNAAGWGAPRAYVPVAVGAAALIAFGFWEVYSTAKTKLIPTRHFKLRSYIPSIIVGAIGQLGYFSLNLFWPQQITLLYHPTTEIRTGLISSTTGCALAAGEIVMGFILWHIKHTHIQTRVACALLTLFMGLMAYANEEREAFAIAMTVLAGFSVGYVELLSAITVGLIAPPDEIGIANGFLASCRSITGTIASSVFLSIYASRAAKEIPGKIGPAAEAAGLPVSSLPALLKAVTNGTAAALQAVPGMTPAIKQAVTLSQEKAYAASFQTVYLSSIPFCAVALIASFAVEDVTKYMTNTINKRIDGKRGIADDALNRKAHDETTETKVAED</sequence>
<dbReference type="PROSITE" id="PS50850">
    <property type="entry name" value="MFS"/>
    <property type="match status" value="1"/>
</dbReference>
<proteinExistence type="predicted"/>
<dbReference type="Proteomes" id="UP001583186">
    <property type="component" value="Unassembled WGS sequence"/>
</dbReference>
<comment type="caution">
    <text evidence="9">The sequence shown here is derived from an EMBL/GenBank/DDBJ whole genome shotgun (WGS) entry which is preliminary data.</text>
</comment>
<feature type="transmembrane region" description="Helical" evidence="7">
    <location>
        <begin position="359"/>
        <end position="379"/>
    </location>
</feature>
<dbReference type="PANTHER" id="PTHR23501:SF109">
    <property type="entry name" value="MAJOR FACILITATOR SUPERFAMILY (MFS) PROFILE DOMAIN-CONTAINING PROTEIN-RELATED"/>
    <property type="match status" value="1"/>
</dbReference>
<keyword evidence="10" id="KW-1185">Reference proteome</keyword>
<keyword evidence="4 7" id="KW-1133">Transmembrane helix</keyword>
<gene>
    <name evidence="9" type="ORF">Sste5346_009106</name>
</gene>
<reference evidence="9 10" key="1">
    <citation type="journal article" date="2024" name="IMA Fungus">
        <title>IMA Genome - F19 : A genome assembly and annotation guide to empower mycologists, including annotated draft genome sequences of Ceratocystis pirilliformis, Diaporthe australafricana, Fusarium ophioides, Paecilomyces lecythidis, and Sporothrix stenoceras.</title>
        <authorList>
            <person name="Aylward J."/>
            <person name="Wilson A.M."/>
            <person name="Visagie C.M."/>
            <person name="Spraker J."/>
            <person name="Barnes I."/>
            <person name="Buitendag C."/>
            <person name="Ceriani C."/>
            <person name="Del Mar Angel L."/>
            <person name="du Plessis D."/>
            <person name="Fuchs T."/>
            <person name="Gasser K."/>
            <person name="Kramer D."/>
            <person name="Li W."/>
            <person name="Munsamy K."/>
            <person name="Piso A."/>
            <person name="Price J.L."/>
            <person name="Sonnekus B."/>
            <person name="Thomas C."/>
            <person name="van der Nest A."/>
            <person name="van Dijk A."/>
            <person name="van Heerden A."/>
            <person name="van Vuuren N."/>
            <person name="Yilmaz N."/>
            <person name="Duong T.A."/>
            <person name="van der Merwe N.A."/>
            <person name="Wingfield M.J."/>
            <person name="Wingfield B.D."/>
        </authorList>
    </citation>
    <scope>NUCLEOTIDE SEQUENCE [LARGE SCALE GENOMIC DNA]</scope>
    <source>
        <strain evidence="9 10">CMW 5346</strain>
    </source>
</reference>
<dbReference type="EMBL" id="JAWCUI010000079">
    <property type="protein sequence ID" value="KAL1889157.1"/>
    <property type="molecule type" value="Genomic_DNA"/>
</dbReference>
<feature type="transmembrane region" description="Helical" evidence="7">
    <location>
        <begin position="174"/>
        <end position="195"/>
    </location>
</feature>
<dbReference type="Pfam" id="PF06609">
    <property type="entry name" value="TRI12"/>
    <property type="match status" value="1"/>
</dbReference>
<evidence type="ECO:0000256" key="7">
    <source>
        <dbReference type="SAM" id="Phobius"/>
    </source>
</evidence>
<feature type="transmembrane region" description="Helical" evidence="7">
    <location>
        <begin position="248"/>
        <end position="269"/>
    </location>
</feature>
<feature type="transmembrane region" description="Helical" evidence="7">
    <location>
        <begin position="319"/>
        <end position="339"/>
    </location>
</feature>